<name>A0A2V1JSA1_EUBRA</name>
<comment type="caution">
    <text evidence="1">The sequence shown here is derived from an EMBL/GenBank/DDBJ whole genome shotgun (WGS) entry which is preliminary data.</text>
</comment>
<reference evidence="1 2" key="1">
    <citation type="submission" date="2014-09" db="EMBL/GenBank/DDBJ databases">
        <title>Butyrate-producing bacteria isolated from human gut.</title>
        <authorList>
            <person name="Zhang Q."/>
            <person name="Zhao L."/>
        </authorList>
    </citation>
    <scope>NUCLEOTIDE SEQUENCE [LARGE SCALE GENOMIC DNA]</scope>
    <source>
        <strain evidence="1 2">21</strain>
    </source>
</reference>
<dbReference type="RefSeq" id="WP_109215266.1">
    <property type="nucleotide sequence ID" value="NZ_JRFU01000061.1"/>
</dbReference>
<proteinExistence type="predicted"/>
<gene>
    <name evidence="1" type="ORF">LG34_06190</name>
</gene>
<dbReference type="EMBL" id="JRFU01000061">
    <property type="protein sequence ID" value="PWE87116.1"/>
    <property type="molecule type" value="Genomic_DNA"/>
</dbReference>
<dbReference type="AlphaFoldDB" id="A0A2V1JSA1"/>
<evidence type="ECO:0000313" key="1">
    <source>
        <dbReference type="EMBL" id="PWE87116.1"/>
    </source>
</evidence>
<keyword evidence="2" id="KW-1185">Reference proteome</keyword>
<dbReference type="Proteomes" id="UP000245288">
    <property type="component" value="Unassembled WGS sequence"/>
</dbReference>
<sequence>MATHDRYEQDILNALRGIDRSLKKIADTLVPGNEKRPGSKPNIYYRTRCPSCEKGFVFDCFYPIKDSKTHRMNVSCPYCNHLFTLPIGWEEYKANEQDN</sequence>
<evidence type="ECO:0000313" key="2">
    <source>
        <dbReference type="Proteomes" id="UP000245288"/>
    </source>
</evidence>
<accession>A0A2V1JSA1</accession>
<organism evidence="1 2">
    <name type="scientific">Eubacterium ramulus</name>
    <dbReference type="NCBI Taxonomy" id="39490"/>
    <lineage>
        <taxon>Bacteria</taxon>
        <taxon>Bacillati</taxon>
        <taxon>Bacillota</taxon>
        <taxon>Clostridia</taxon>
        <taxon>Eubacteriales</taxon>
        <taxon>Eubacteriaceae</taxon>
        <taxon>Eubacterium</taxon>
    </lineage>
</organism>
<protein>
    <submittedName>
        <fullName evidence="1">Uncharacterized protein</fullName>
    </submittedName>
</protein>